<protein>
    <submittedName>
        <fullName evidence="1">Uncharacterized protein</fullName>
    </submittedName>
</protein>
<dbReference type="OrthoDB" id="4770905at2759"/>
<sequence>MKKNYLECEISCYQYYSEKLVQISPNEKDHIISFDVSGSEKSNLDVPLLTSESGRFSLSMDVGIKSISIPLYPSQGYKGYYTSLQITFIKEVADFLGLGSVFNTTTLANDGTTREINGLLKKGYQLNWDETCIIIIWGLDKKSNKLGLQNSEIPTDFKRFLKYCFSVTKRSKKAKVKGKYEVPERYEVVDYTRAGQKNSAVTSGCERGLKFINQEVSHKSNILEVIKTGISVVLGTIPYAGQMLSAAFLYYIGNEDRSVLIRGTVGINDIKIFNKETGKLINFSIRLLAAIIERHESLRAAKS</sequence>
<accession>A0A1R0H1Z1</accession>
<gene>
    <name evidence="1" type="ORF">AYI68_g2707</name>
</gene>
<comment type="caution">
    <text evidence="1">The sequence shown here is derived from an EMBL/GenBank/DDBJ whole genome shotgun (WGS) entry which is preliminary data.</text>
</comment>
<reference evidence="1 2" key="1">
    <citation type="journal article" date="2016" name="Mol. Biol. Evol.">
        <title>Genome-Wide Survey of Gut Fungi (Harpellales) Reveals the First Horizontally Transferred Ubiquitin Gene from a Mosquito Host.</title>
        <authorList>
            <person name="Wang Y."/>
            <person name="White M.M."/>
            <person name="Kvist S."/>
            <person name="Moncalvo J.M."/>
        </authorList>
    </citation>
    <scope>NUCLEOTIDE SEQUENCE [LARGE SCALE GENOMIC DNA]</scope>
    <source>
        <strain evidence="1 2">ALG-7-W6</strain>
    </source>
</reference>
<evidence type="ECO:0000313" key="1">
    <source>
        <dbReference type="EMBL" id="OLY83162.1"/>
    </source>
</evidence>
<name>A0A1R0H1Z1_9FUNG</name>
<evidence type="ECO:0000313" key="2">
    <source>
        <dbReference type="Proteomes" id="UP000187455"/>
    </source>
</evidence>
<proteinExistence type="predicted"/>
<dbReference type="EMBL" id="LSSL01001043">
    <property type="protein sequence ID" value="OLY83162.1"/>
    <property type="molecule type" value="Genomic_DNA"/>
</dbReference>
<organism evidence="1 2">
    <name type="scientific">Smittium mucronatum</name>
    <dbReference type="NCBI Taxonomy" id="133383"/>
    <lineage>
        <taxon>Eukaryota</taxon>
        <taxon>Fungi</taxon>
        <taxon>Fungi incertae sedis</taxon>
        <taxon>Zoopagomycota</taxon>
        <taxon>Kickxellomycotina</taxon>
        <taxon>Harpellomycetes</taxon>
        <taxon>Harpellales</taxon>
        <taxon>Legeriomycetaceae</taxon>
        <taxon>Smittium</taxon>
    </lineage>
</organism>
<dbReference type="AlphaFoldDB" id="A0A1R0H1Z1"/>
<keyword evidence="2" id="KW-1185">Reference proteome</keyword>
<dbReference type="Proteomes" id="UP000187455">
    <property type="component" value="Unassembled WGS sequence"/>
</dbReference>